<dbReference type="EMBL" id="BGPR01026431">
    <property type="protein sequence ID" value="GBN96148.1"/>
    <property type="molecule type" value="Genomic_DNA"/>
</dbReference>
<dbReference type="Proteomes" id="UP000499080">
    <property type="component" value="Unassembled WGS sequence"/>
</dbReference>
<proteinExistence type="predicted"/>
<dbReference type="AlphaFoldDB" id="A0A4Y2T696"/>
<comment type="caution">
    <text evidence="2">The sequence shown here is derived from an EMBL/GenBank/DDBJ whole genome shotgun (WGS) entry which is preliminary data.</text>
</comment>
<evidence type="ECO:0000313" key="2">
    <source>
        <dbReference type="EMBL" id="GBN96148.1"/>
    </source>
</evidence>
<sequence length="121" mass="13561">MSWGEGLCDCSHRRPSAVESRQDFCGCEPPTNVTLNLWPGDWQLRGRQGEPSRSGENRSVMEQPPPGDGGLELVRVKYSECPELARNLAFPQLCSRHTQTESSRIHGFTVLPTVLLGRLWL</sequence>
<feature type="compositionally biased region" description="Basic and acidic residues" evidence="1">
    <location>
        <begin position="47"/>
        <end position="56"/>
    </location>
</feature>
<feature type="region of interest" description="Disordered" evidence="1">
    <location>
        <begin position="43"/>
        <end position="71"/>
    </location>
</feature>
<name>A0A4Y2T696_ARAVE</name>
<evidence type="ECO:0000256" key="1">
    <source>
        <dbReference type="SAM" id="MobiDB-lite"/>
    </source>
</evidence>
<keyword evidence="3" id="KW-1185">Reference proteome</keyword>
<accession>A0A4Y2T696</accession>
<reference evidence="2 3" key="1">
    <citation type="journal article" date="2019" name="Sci. Rep.">
        <title>Orb-weaving spider Araneus ventricosus genome elucidates the spidroin gene catalogue.</title>
        <authorList>
            <person name="Kono N."/>
            <person name="Nakamura H."/>
            <person name="Ohtoshi R."/>
            <person name="Moran D.A.P."/>
            <person name="Shinohara A."/>
            <person name="Yoshida Y."/>
            <person name="Fujiwara M."/>
            <person name="Mori M."/>
            <person name="Tomita M."/>
            <person name="Arakawa K."/>
        </authorList>
    </citation>
    <scope>NUCLEOTIDE SEQUENCE [LARGE SCALE GENOMIC DNA]</scope>
</reference>
<evidence type="ECO:0000313" key="3">
    <source>
        <dbReference type="Proteomes" id="UP000499080"/>
    </source>
</evidence>
<protein>
    <submittedName>
        <fullName evidence="2">Uncharacterized protein</fullName>
    </submittedName>
</protein>
<gene>
    <name evidence="2" type="ORF">AVEN_195171_1</name>
</gene>
<organism evidence="2 3">
    <name type="scientific">Araneus ventricosus</name>
    <name type="common">Orbweaver spider</name>
    <name type="synonym">Epeira ventricosa</name>
    <dbReference type="NCBI Taxonomy" id="182803"/>
    <lineage>
        <taxon>Eukaryota</taxon>
        <taxon>Metazoa</taxon>
        <taxon>Ecdysozoa</taxon>
        <taxon>Arthropoda</taxon>
        <taxon>Chelicerata</taxon>
        <taxon>Arachnida</taxon>
        <taxon>Araneae</taxon>
        <taxon>Araneomorphae</taxon>
        <taxon>Entelegynae</taxon>
        <taxon>Araneoidea</taxon>
        <taxon>Araneidae</taxon>
        <taxon>Araneus</taxon>
    </lineage>
</organism>